<keyword evidence="13" id="KW-1185">Reference proteome</keyword>
<dbReference type="PANTHER" id="PTHR43047:SF72">
    <property type="entry name" value="OSMOSENSING HISTIDINE PROTEIN KINASE SLN1"/>
    <property type="match status" value="1"/>
</dbReference>
<keyword evidence="4 12" id="KW-0808">Transferase</keyword>
<dbReference type="EMBL" id="CP036316">
    <property type="protein sequence ID" value="QDT64370.1"/>
    <property type="molecule type" value="Genomic_DNA"/>
</dbReference>
<dbReference type="AlphaFoldDB" id="A0A517T7P5"/>
<dbReference type="SUPFAM" id="SSF47384">
    <property type="entry name" value="Homodimeric domain of signal transducing histidine kinase"/>
    <property type="match status" value="1"/>
</dbReference>
<proteinExistence type="predicted"/>
<keyword evidence="3 7" id="KW-0597">Phosphoprotein</keyword>
<dbReference type="EC" id="2.7.13.3" evidence="2"/>
<dbReference type="Pfam" id="PF25487">
    <property type="entry name" value="ETR1_N"/>
    <property type="match status" value="1"/>
</dbReference>
<dbReference type="PROSITE" id="PS50109">
    <property type="entry name" value="HIS_KIN"/>
    <property type="match status" value="1"/>
</dbReference>
<accession>A0A517T7P5</accession>
<feature type="domain" description="Response regulatory" evidence="11">
    <location>
        <begin position="443"/>
        <end position="562"/>
    </location>
</feature>
<dbReference type="InterPro" id="IPR036097">
    <property type="entry name" value="HisK_dim/P_sf"/>
</dbReference>
<dbReference type="CDD" id="cd17546">
    <property type="entry name" value="REC_hyHK_CKI1_RcsC-like"/>
    <property type="match status" value="1"/>
</dbReference>
<protein>
    <recommendedName>
        <fullName evidence="2">histidine kinase</fullName>
        <ecNumber evidence="2">2.7.13.3</ecNumber>
    </recommendedName>
</protein>
<dbReference type="CDD" id="cd00082">
    <property type="entry name" value="HisKA"/>
    <property type="match status" value="1"/>
</dbReference>
<dbReference type="PROSITE" id="PS50110">
    <property type="entry name" value="RESPONSE_REGULATORY"/>
    <property type="match status" value="1"/>
</dbReference>
<evidence type="ECO:0000256" key="7">
    <source>
        <dbReference type="PROSITE-ProRule" id="PRU00169"/>
    </source>
</evidence>
<evidence type="ECO:0000256" key="4">
    <source>
        <dbReference type="ARBA" id="ARBA00022679"/>
    </source>
</evidence>
<dbReference type="PRINTS" id="PR00344">
    <property type="entry name" value="BCTRLSENSOR"/>
</dbReference>
<gene>
    <name evidence="12" type="primary">rpfC_2</name>
    <name evidence="12" type="ORF">V22_16040</name>
</gene>
<evidence type="ECO:0000313" key="12">
    <source>
        <dbReference type="EMBL" id="QDT64370.1"/>
    </source>
</evidence>
<dbReference type="FunFam" id="3.30.565.10:FF:000010">
    <property type="entry name" value="Sensor histidine kinase RcsC"/>
    <property type="match status" value="1"/>
</dbReference>
<feature type="modified residue" description="4-aspartylphosphate" evidence="7">
    <location>
        <position position="497"/>
    </location>
</feature>
<evidence type="ECO:0000256" key="9">
    <source>
        <dbReference type="SAM" id="SignalP"/>
    </source>
</evidence>
<sequence length="574" mass="63777" precursor="true">MRWLKILLLAFTFFTIYSVPIFAEEEPTTSECCAVDLSENRAPVENSLAGFTWNLFDTSSYPARWNCGAWTPLEGWLHIISDIGIFVAYFAIPLALIYFVGRRKDVPFYGIFFLFAAFILCCGTGHLLEAVIFYYPVYRVAGLLKLLTATVSLVTTVVLIQLMPKALELPGLISENEMLHKADEAKSRFVANMSHEIRTPMTAILGYSDLLLDPKLSESQRQQAIQTIQRNGHHLLDIINDILDVSKMEAGKLNINAETVSPVQIANDVKELMSERARARRNELTVELHGKVPALIQSDPTRLKQALLNLIGNAIKFTESGKITVTISCDYDAEKIQYEVADTGIGMNEEEQARIFKPFSQADSSTTRNYGGTGLGLTITKSIAELMGGDVTFNSASGQGSTFTLEVATGPLQDVETYTVNSELPTEEPQQELDSSSDVSFCRALLVEDSPDNQRLVTYLLKREGAQVELANNGLEAVDQTLKAWKAGNPYDLVLMDMQMPVLDGYEATQLLRDADYKGMIIALTAHAMQDDEKRCLTAGCDAYISKPIDRDVFHNVIMEQLCCRDQTQSDHQA</sequence>
<keyword evidence="8" id="KW-0472">Membrane</keyword>
<dbReference type="Pfam" id="PF00512">
    <property type="entry name" value="HisKA"/>
    <property type="match status" value="1"/>
</dbReference>
<comment type="catalytic activity">
    <reaction evidence="1">
        <text>ATP + protein L-histidine = ADP + protein N-phospho-L-histidine.</text>
        <dbReference type="EC" id="2.7.13.3"/>
    </reaction>
</comment>
<dbReference type="SMART" id="SM00448">
    <property type="entry name" value="REC"/>
    <property type="match status" value="1"/>
</dbReference>
<feature type="transmembrane region" description="Helical" evidence="8">
    <location>
        <begin position="75"/>
        <end position="99"/>
    </location>
</feature>
<evidence type="ECO:0000256" key="5">
    <source>
        <dbReference type="ARBA" id="ARBA00022777"/>
    </source>
</evidence>
<dbReference type="InterPro" id="IPR005467">
    <property type="entry name" value="His_kinase_dom"/>
</dbReference>
<keyword evidence="6" id="KW-0902">Two-component regulatory system</keyword>
<dbReference type="InterPro" id="IPR011006">
    <property type="entry name" value="CheY-like_superfamily"/>
</dbReference>
<evidence type="ECO:0000256" key="1">
    <source>
        <dbReference type="ARBA" id="ARBA00000085"/>
    </source>
</evidence>
<dbReference type="GO" id="GO:0000155">
    <property type="term" value="F:phosphorelay sensor kinase activity"/>
    <property type="evidence" value="ECO:0007669"/>
    <property type="project" value="InterPro"/>
</dbReference>
<keyword evidence="8" id="KW-1133">Transmembrane helix</keyword>
<keyword evidence="5" id="KW-0418">Kinase</keyword>
<dbReference type="Gene3D" id="1.10.287.130">
    <property type="match status" value="1"/>
</dbReference>
<evidence type="ECO:0000256" key="6">
    <source>
        <dbReference type="ARBA" id="ARBA00023012"/>
    </source>
</evidence>
<dbReference type="InterPro" id="IPR058544">
    <property type="entry name" value="ETR1_N"/>
</dbReference>
<name>A0A517T7P5_9PLAN</name>
<dbReference type="InterPro" id="IPR003594">
    <property type="entry name" value="HATPase_dom"/>
</dbReference>
<dbReference type="PANTHER" id="PTHR43047">
    <property type="entry name" value="TWO-COMPONENT HISTIDINE PROTEIN KINASE"/>
    <property type="match status" value="1"/>
</dbReference>
<dbReference type="SUPFAM" id="SSF55874">
    <property type="entry name" value="ATPase domain of HSP90 chaperone/DNA topoisomerase II/histidine kinase"/>
    <property type="match status" value="1"/>
</dbReference>
<dbReference type="SMART" id="SM00388">
    <property type="entry name" value="HisKA"/>
    <property type="match status" value="1"/>
</dbReference>
<dbReference type="SMART" id="SM00387">
    <property type="entry name" value="HATPase_c"/>
    <property type="match status" value="1"/>
</dbReference>
<keyword evidence="9" id="KW-0732">Signal</keyword>
<dbReference type="GO" id="GO:0005886">
    <property type="term" value="C:plasma membrane"/>
    <property type="evidence" value="ECO:0007669"/>
    <property type="project" value="TreeGrafter"/>
</dbReference>
<dbReference type="CDD" id="cd16922">
    <property type="entry name" value="HATPase_EvgS-ArcB-TorS-like"/>
    <property type="match status" value="1"/>
</dbReference>
<dbReference type="Gene3D" id="3.30.565.10">
    <property type="entry name" value="Histidine kinase-like ATPase, C-terminal domain"/>
    <property type="match status" value="1"/>
</dbReference>
<dbReference type="InterPro" id="IPR004358">
    <property type="entry name" value="Sig_transdc_His_kin-like_C"/>
</dbReference>
<feature type="chain" id="PRO_5022051561" description="histidine kinase" evidence="9">
    <location>
        <begin position="24"/>
        <end position="574"/>
    </location>
</feature>
<dbReference type="SUPFAM" id="SSF52172">
    <property type="entry name" value="CheY-like"/>
    <property type="match status" value="1"/>
</dbReference>
<dbReference type="GO" id="GO:0009927">
    <property type="term" value="F:histidine phosphotransfer kinase activity"/>
    <property type="evidence" value="ECO:0007669"/>
    <property type="project" value="TreeGrafter"/>
</dbReference>
<dbReference type="InterPro" id="IPR001789">
    <property type="entry name" value="Sig_transdc_resp-reg_receiver"/>
</dbReference>
<dbReference type="FunFam" id="1.10.287.130:FF:000001">
    <property type="entry name" value="Two-component sensor histidine kinase"/>
    <property type="match status" value="1"/>
</dbReference>
<dbReference type="InterPro" id="IPR003661">
    <property type="entry name" value="HisK_dim/P_dom"/>
</dbReference>
<feature type="domain" description="Histidine kinase" evidence="10">
    <location>
        <begin position="192"/>
        <end position="411"/>
    </location>
</feature>
<dbReference type="KEGG" id="chya:V22_16040"/>
<reference evidence="12 13" key="1">
    <citation type="submission" date="2019-02" db="EMBL/GenBank/DDBJ databases">
        <title>Deep-cultivation of Planctomycetes and their phenomic and genomic characterization uncovers novel biology.</title>
        <authorList>
            <person name="Wiegand S."/>
            <person name="Jogler M."/>
            <person name="Boedeker C."/>
            <person name="Pinto D."/>
            <person name="Vollmers J."/>
            <person name="Rivas-Marin E."/>
            <person name="Kohn T."/>
            <person name="Peeters S.H."/>
            <person name="Heuer A."/>
            <person name="Rast P."/>
            <person name="Oberbeckmann S."/>
            <person name="Bunk B."/>
            <person name="Jeske O."/>
            <person name="Meyerdierks A."/>
            <person name="Storesund J.E."/>
            <person name="Kallscheuer N."/>
            <person name="Luecker S."/>
            <person name="Lage O.M."/>
            <person name="Pohl T."/>
            <person name="Merkel B.J."/>
            <person name="Hornburger P."/>
            <person name="Mueller R.-W."/>
            <person name="Bruemmer F."/>
            <person name="Labrenz M."/>
            <person name="Spormann A.M."/>
            <person name="Op den Camp H."/>
            <person name="Overmann J."/>
            <person name="Amann R."/>
            <person name="Jetten M.S.M."/>
            <person name="Mascher T."/>
            <person name="Medema M.H."/>
            <person name="Devos D.P."/>
            <person name="Kaster A.-K."/>
            <person name="Ovreas L."/>
            <person name="Rohde M."/>
            <person name="Galperin M.Y."/>
            <person name="Jogler C."/>
        </authorList>
    </citation>
    <scope>NUCLEOTIDE SEQUENCE [LARGE SCALE GENOMIC DNA]</scope>
    <source>
        <strain evidence="12 13">V22</strain>
    </source>
</reference>
<dbReference type="Pfam" id="PF00072">
    <property type="entry name" value="Response_reg"/>
    <property type="match status" value="1"/>
</dbReference>
<evidence type="ECO:0000259" key="10">
    <source>
        <dbReference type="PROSITE" id="PS50109"/>
    </source>
</evidence>
<evidence type="ECO:0000313" key="13">
    <source>
        <dbReference type="Proteomes" id="UP000319976"/>
    </source>
</evidence>
<dbReference type="Pfam" id="PF02518">
    <property type="entry name" value="HATPase_c"/>
    <property type="match status" value="1"/>
</dbReference>
<evidence type="ECO:0000256" key="8">
    <source>
        <dbReference type="SAM" id="Phobius"/>
    </source>
</evidence>
<feature type="signal peptide" evidence="9">
    <location>
        <begin position="1"/>
        <end position="23"/>
    </location>
</feature>
<dbReference type="InterPro" id="IPR036890">
    <property type="entry name" value="HATPase_C_sf"/>
</dbReference>
<evidence type="ECO:0000259" key="11">
    <source>
        <dbReference type="PROSITE" id="PS50110"/>
    </source>
</evidence>
<feature type="transmembrane region" description="Helical" evidence="8">
    <location>
        <begin position="111"/>
        <end position="135"/>
    </location>
</feature>
<dbReference type="Gene3D" id="3.40.50.2300">
    <property type="match status" value="1"/>
</dbReference>
<evidence type="ECO:0000256" key="2">
    <source>
        <dbReference type="ARBA" id="ARBA00012438"/>
    </source>
</evidence>
<dbReference type="Proteomes" id="UP000319976">
    <property type="component" value="Chromosome"/>
</dbReference>
<organism evidence="12 13">
    <name type="scientific">Calycomorphotria hydatis</name>
    <dbReference type="NCBI Taxonomy" id="2528027"/>
    <lineage>
        <taxon>Bacteria</taxon>
        <taxon>Pseudomonadati</taxon>
        <taxon>Planctomycetota</taxon>
        <taxon>Planctomycetia</taxon>
        <taxon>Planctomycetales</taxon>
        <taxon>Planctomycetaceae</taxon>
        <taxon>Calycomorphotria</taxon>
    </lineage>
</organism>
<keyword evidence="8" id="KW-0812">Transmembrane</keyword>
<evidence type="ECO:0000256" key="3">
    <source>
        <dbReference type="ARBA" id="ARBA00022553"/>
    </source>
</evidence>